<protein>
    <submittedName>
        <fullName evidence="1">Uncharacterized protein</fullName>
    </submittedName>
</protein>
<reference evidence="1 2" key="1">
    <citation type="journal article" date="2022" name="bioRxiv">
        <title>The genome of the oomycete Peronosclerospora sorghi, a cosmopolitan pathogen of maize and sorghum, is inflated with dispersed pseudogenes.</title>
        <authorList>
            <person name="Fletcher K."/>
            <person name="Martin F."/>
            <person name="Isakeit T."/>
            <person name="Cavanaugh K."/>
            <person name="Magill C."/>
            <person name="Michelmore R."/>
        </authorList>
    </citation>
    <scope>NUCLEOTIDE SEQUENCE [LARGE SCALE GENOMIC DNA]</scope>
    <source>
        <strain evidence="1">P6</strain>
    </source>
</reference>
<organism evidence="1 2">
    <name type="scientific">Peronosclerospora sorghi</name>
    <dbReference type="NCBI Taxonomy" id="230839"/>
    <lineage>
        <taxon>Eukaryota</taxon>
        <taxon>Sar</taxon>
        <taxon>Stramenopiles</taxon>
        <taxon>Oomycota</taxon>
        <taxon>Peronosporomycetes</taxon>
        <taxon>Peronosporales</taxon>
        <taxon>Peronosporaceae</taxon>
        <taxon>Peronosclerospora</taxon>
    </lineage>
</organism>
<keyword evidence="2" id="KW-1185">Reference proteome</keyword>
<evidence type="ECO:0000313" key="2">
    <source>
        <dbReference type="Proteomes" id="UP001163321"/>
    </source>
</evidence>
<dbReference type="Proteomes" id="UP001163321">
    <property type="component" value="Chromosome 8"/>
</dbReference>
<name>A0ACC0VQS2_9STRA</name>
<comment type="caution">
    <text evidence="1">The sequence shown here is derived from an EMBL/GenBank/DDBJ whole genome shotgun (WGS) entry which is preliminary data.</text>
</comment>
<evidence type="ECO:0000313" key="1">
    <source>
        <dbReference type="EMBL" id="KAI9908685.1"/>
    </source>
</evidence>
<gene>
    <name evidence="1" type="ORF">PsorP6_003658</name>
</gene>
<dbReference type="EMBL" id="CM047587">
    <property type="protein sequence ID" value="KAI9908685.1"/>
    <property type="molecule type" value="Genomic_DNA"/>
</dbReference>
<accession>A0ACC0VQS2</accession>
<proteinExistence type="predicted"/>
<sequence length="258" mass="29619">MEVRSGMATSSRAGYACIFPHFKEWNVAKQVVEERATNNRADYMAALQALKLPNLVHPERSRVLYIFSDSMILIRSMTEWIVSWQKNHWKRSNGASVQNRDLLELLGIQMHHHAADSALQLDKRLWDTNPILEIFGNAKTKPTQRSRWSLDWILSTTSNILTKAAVSDPSVDDEILMKLQLQSMDLLLLILQTGYYVMHSSDGKATKRQKFSSDICGTAQTHCYSNFRKATDVINKHTTFHYYARCYFDSAQITAIEK</sequence>